<feature type="domain" description="HTH rpiR-type" evidence="4">
    <location>
        <begin position="9"/>
        <end position="85"/>
    </location>
</feature>
<sequence length="282" mass="32071">MEESNILKREVLSVMREKYETLSLAERKVADFVVKNPYKTIDCNVANLAKLSGVSDATIVRMCHHIGYTGYYQFRITLARDIGKNQYGDIKVSNSTDEIEVLFREYAENMISIGKRMDSETMWNCVRLIRECSMAHIIAVGNTVPLSQYIGFRLGRLGVRSSFGLSVEYYMNHINLAESKDILIAISMSGASKPILMGMELAKEKGLKCIAITSYEDSPVAKMADYILLSRGKDISFNYYKDYAHTNMMATIDALLEFLTNEDFIRNKHADRPEIILSEYKV</sequence>
<dbReference type="GO" id="GO:0003677">
    <property type="term" value="F:DNA binding"/>
    <property type="evidence" value="ECO:0007669"/>
    <property type="project" value="UniProtKB-KW"/>
</dbReference>
<dbReference type="InterPro" id="IPR035472">
    <property type="entry name" value="RpiR-like_SIS"/>
</dbReference>
<dbReference type="Gene3D" id="1.10.10.10">
    <property type="entry name" value="Winged helix-like DNA-binding domain superfamily/Winged helix DNA-binding domain"/>
    <property type="match status" value="1"/>
</dbReference>
<dbReference type="RefSeq" id="WP_111525814.1">
    <property type="nucleotide sequence ID" value="NZ_LR699010.1"/>
</dbReference>
<dbReference type="PROSITE" id="PS51464">
    <property type="entry name" value="SIS"/>
    <property type="match status" value="1"/>
</dbReference>
<evidence type="ECO:0000313" key="7">
    <source>
        <dbReference type="Proteomes" id="UP000265562"/>
    </source>
</evidence>
<gene>
    <name evidence="6" type="ORF">D4A81_12720</name>
</gene>
<evidence type="ECO:0000256" key="1">
    <source>
        <dbReference type="ARBA" id="ARBA00023015"/>
    </source>
</evidence>
<evidence type="ECO:0000259" key="5">
    <source>
        <dbReference type="PROSITE" id="PS51464"/>
    </source>
</evidence>
<keyword evidence="2" id="KW-0238">DNA-binding</keyword>
<dbReference type="InterPro" id="IPR001347">
    <property type="entry name" value="SIS_dom"/>
</dbReference>
<evidence type="ECO:0000256" key="3">
    <source>
        <dbReference type="ARBA" id="ARBA00023163"/>
    </source>
</evidence>
<dbReference type="OrthoDB" id="63027at2"/>
<proteinExistence type="predicted"/>
<dbReference type="GO" id="GO:0003700">
    <property type="term" value="F:DNA-binding transcription factor activity"/>
    <property type="evidence" value="ECO:0007669"/>
    <property type="project" value="InterPro"/>
</dbReference>
<dbReference type="GO" id="GO:1901135">
    <property type="term" value="P:carbohydrate derivative metabolic process"/>
    <property type="evidence" value="ECO:0007669"/>
    <property type="project" value="InterPro"/>
</dbReference>
<dbReference type="AlphaFoldDB" id="A0A385Q3C4"/>
<evidence type="ECO:0000313" key="6">
    <source>
        <dbReference type="EMBL" id="AYB00716.1"/>
    </source>
</evidence>
<dbReference type="GO" id="GO:0097367">
    <property type="term" value="F:carbohydrate derivative binding"/>
    <property type="evidence" value="ECO:0007669"/>
    <property type="project" value="InterPro"/>
</dbReference>
<organism evidence="6 7">
    <name type="scientific">Lachnoanaerobaculum umeaense</name>
    <dbReference type="NCBI Taxonomy" id="617123"/>
    <lineage>
        <taxon>Bacteria</taxon>
        <taxon>Bacillati</taxon>
        <taxon>Bacillota</taxon>
        <taxon>Clostridia</taxon>
        <taxon>Lachnospirales</taxon>
        <taxon>Lachnospiraceae</taxon>
        <taxon>Lachnoanaerobaculum</taxon>
    </lineage>
</organism>
<dbReference type="InterPro" id="IPR009057">
    <property type="entry name" value="Homeodomain-like_sf"/>
</dbReference>
<protein>
    <submittedName>
        <fullName evidence="6">MurR/RpiR family transcriptional regulator</fullName>
    </submittedName>
</protein>
<dbReference type="InterPro" id="IPR000281">
    <property type="entry name" value="HTH_RpiR"/>
</dbReference>
<dbReference type="InterPro" id="IPR047640">
    <property type="entry name" value="RpiR-like"/>
</dbReference>
<dbReference type="PANTHER" id="PTHR30514:SF1">
    <property type="entry name" value="HTH-TYPE TRANSCRIPTIONAL REGULATOR HEXR-RELATED"/>
    <property type="match status" value="1"/>
</dbReference>
<keyword evidence="7" id="KW-1185">Reference proteome</keyword>
<keyword evidence="3" id="KW-0804">Transcription</keyword>
<dbReference type="PROSITE" id="PS51071">
    <property type="entry name" value="HTH_RPIR"/>
    <property type="match status" value="1"/>
</dbReference>
<dbReference type="EMBL" id="CP032364">
    <property type="protein sequence ID" value="AYB00716.1"/>
    <property type="molecule type" value="Genomic_DNA"/>
</dbReference>
<dbReference type="KEGG" id="lua:D4A81_12720"/>
<evidence type="ECO:0000259" key="4">
    <source>
        <dbReference type="PROSITE" id="PS51071"/>
    </source>
</evidence>
<dbReference type="Pfam" id="PF01380">
    <property type="entry name" value="SIS"/>
    <property type="match status" value="1"/>
</dbReference>
<dbReference type="InterPro" id="IPR036388">
    <property type="entry name" value="WH-like_DNA-bd_sf"/>
</dbReference>
<dbReference type="SUPFAM" id="SSF53697">
    <property type="entry name" value="SIS domain"/>
    <property type="match status" value="1"/>
</dbReference>
<evidence type="ECO:0000256" key="2">
    <source>
        <dbReference type="ARBA" id="ARBA00023125"/>
    </source>
</evidence>
<dbReference type="SUPFAM" id="SSF46689">
    <property type="entry name" value="Homeodomain-like"/>
    <property type="match status" value="1"/>
</dbReference>
<dbReference type="CDD" id="cd05013">
    <property type="entry name" value="SIS_RpiR"/>
    <property type="match status" value="1"/>
</dbReference>
<dbReference type="Proteomes" id="UP000265562">
    <property type="component" value="Chromosome"/>
</dbReference>
<dbReference type="InterPro" id="IPR046348">
    <property type="entry name" value="SIS_dom_sf"/>
</dbReference>
<reference evidence="6 7" key="1">
    <citation type="submission" date="2018-09" db="EMBL/GenBank/DDBJ databases">
        <title>Genome sequencing of Lachnoanaerobaculum umeaense DSM 23576.</title>
        <authorList>
            <person name="Kook J.-K."/>
            <person name="Park S.-N."/>
            <person name="Lim Y.K."/>
        </authorList>
    </citation>
    <scope>NUCLEOTIDE SEQUENCE [LARGE SCALE GENOMIC DNA]</scope>
    <source>
        <strain evidence="7">DSM 23576 \ CCUG 58757</strain>
    </source>
</reference>
<name>A0A385Q3C4_9FIRM</name>
<dbReference type="Gene3D" id="3.40.50.10490">
    <property type="entry name" value="Glucose-6-phosphate isomerase like protein, domain 1"/>
    <property type="match status" value="1"/>
</dbReference>
<dbReference type="PANTHER" id="PTHR30514">
    <property type="entry name" value="GLUCOKINASE"/>
    <property type="match status" value="1"/>
</dbReference>
<feature type="domain" description="SIS" evidence="5">
    <location>
        <begin position="125"/>
        <end position="265"/>
    </location>
</feature>
<keyword evidence="1" id="KW-0805">Transcription regulation</keyword>
<dbReference type="Pfam" id="PF01418">
    <property type="entry name" value="HTH_6"/>
    <property type="match status" value="1"/>
</dbReference>
<accession>A0A385Q3C4</accession>